<keyword evidence="7 8" id="KW-0472">Membrane</keyword>
<dbReference type="InterPro" id="IPR004481">
    <property type="entry name" value="K/Na/Ca-exchanger"/>
</dbReference>
<evidence type="ECO:0000313" key="11">
    <source>
        <dbReference type="EMBL" id="CAG5129096.1"/>
    </source>
</evidence>
<dbReference type="PANTHER" id="PTHR10846">
    <property type="entry name" value="SODIUM/POTASSIUM/CALCIUM EXCHANGER"/>
    <property type="match status" value="1"/>
</dbReference>
<feature type="transmembrane region" description="Helical" evidence="8">
    <location>
        <begin position="70"/>
        <end position="99"/>
    </location>
</feature>
<keyword evidence="9" id="KW-0732">Signal</keyword>
<comment type="similarity">
    <text evidence="2">Belongs to the Ca(2+):cation antiporter (CaCA) (TC 2.A.19) family. SLC24A subfamily.</text>
</comment>
<evidence type="ECO:0000256" key="3">
    <source>
        <dbReference type="ARBA" id="ARBA00022449"/>
    </source>
</evidence>
<keyword evidence="3" id="KW-0050">Antiport</keyword>
<accession>A0A8S3ZNZ4</accession>
<dbReference type="Gene3D" id="1.20.1420.30">
    <property type="entry name" value="NCX, central ion-binding region"/>
    <property type="match status" value="1"/>
</dbReference>
<keyword evidence="12" id="KW-1185">Reference proteome</keyword>
<organism evidence="11 12">
    <name type="scientific">Candidula unifasciata</name>
    <dbReference type="NCBI Taxonomy" id="100452"/>
    <lineage>
        <taxon>Eukaryota</taxon>
        <taxon>Metazoa</taxon>
        <taxon>Spiralia</taxon>
        <taxon>Lophotrochozoa</taxon>
        <taxon>Mollusca</taxon>
        <taxon>Gastropoda</taxon>
        <taxon>Heterobranchia</taxon>
        <taxon>Euthyneura</taxon>
        <taxon>Panpulmonata</taxon>
        <taxon>Eupulmonata</taxon>
        <taxon>Stylommatophora</taxon>
        <taxon>Helicina</taxon>
        <taxon>Helicoidea</taxon>
        <taxon>Geomitridae</taxon>
        <taxon>Candidula</taxon>
    </lineage>
</organism>
<evidence type="ECO:0000256" key="8">
    <source>
        <dbReference type="SAM" id="Phobius"/>
    </source>
</evidence>
<evidence type="ECO:0000256" key="5">
    <source>
        <dbReference type="ARBA" id="ARBA00022692"/>
    </source>
</evidence>
<evidence type="ECO:0000259" key="10">
    <source>
        <dbReference type="Pfam" id="PF01699"/>
    </source>
</evidence>
<dbReference type="InterPro" id="IPR044880">
    <property type="entry name" value="NCX_ion-bd_dom_sf"/>
</dbReference>
<dbReference type="AlphaFoldDB" id="A0A8S3ZNZ4"/>
<dbReference type="InterPro" id="IPR004837">
    <property type="entry name" value="NaCa_Exmemb"/>
</dbReference>
<dbReference type="EMBL" id="CAJHNH020003347">
    <property type="protein sequence ID" value="CAG5129096.1"/>
    <property type="molecule type" value="Genomic_DNA"/>
</dbReference>
<keyword evidence="5 8" id="KW-0812">Transmembrane</keyword>
<gene>
    <name evidence="11" type="ORF">CUNI_LOCUS14654</name>
</gene>
<keyword evidence="6 8" id="KW-1133">Transmembrane helix</keyword>
<comment type="caution">
    <text evidence="11">The sequence shown here is derived from an EMBL/GenBank/DDBJ whole genome shotgun (WGS) entry which is preliminary data.</text>
</comment>
<reference evidence="11" key="1">
    <citation type="submission" date="2021-04" db="EMBL/GenBank/DDBJ databases">
        <authorList>
            <consortium name="Molecular Ecology Group"/>
        </authorList>
    </citation>
    <scope>NUCLEOTIDE SEQUENCE</scope>
</reference>
<comment type="subcellular location">
    <subcellularLocation>
        <location evidence="1">Membrane</location>
        <topology evidence="1">Multi-pass membrane protein</topology>
    </subcellularLocation>
</comment>
<dbReference type="GO" id="GO:0006874">
    <property type="term" value="P:intracellular calcium ion homeostasis"/>
    <property type="evidence" value="ECO:0007669"/>
    <property type="project" value="TreeGrafter"/>
</dbReference>
<keyword evidence="4" id="KW-0813">Transport</keyword>
<dbReference type="PANTHER" id="PTHR10846:SF72">
    <property type="entry name" value="SODIUM_POTASSIUM_CALCIUM EXCHANGER NCKX30C"/>
    <property type="match status" value="1"/>
</dbReference>
<dbReference type="FunFam" id="1.20.1420.30:FF:000004">
    <property type="entry name" value="Sodium/potassium/calcium exchanger 2 isoform 1"/>
    <property type="match status" value="1"/>
</dbReference>
<dbReference type="GO" id="GO:0008273">
    <property type="term" value="F:calcium, potassium:sodium antiporter activity"/>
    <property type="evidence" value="ECO:0007669"/>
    <property type="project" value="TreeGrafter"/>
</dbReference>
<evidence type="ECO:0000256" key="2">
    <source>
        <dbReference type="ARBA" id="ARBA00005364"/>
    </source>
</evidence>
<dbReference type="OrthoDB" id="2127281at2759"/>
<dbReference type="GO" id="GO:0005262">
    <property type="term" value="F:calcium channel activity"/>
    <property type="evidence" value="ECO:0007669"/>
    <property type="project" value="TreeGrafter"/>
</dbReference>
<dbReference type="Pfam" id="PF01699">
    <property type="entry name" value="Na_Ca_ex"/>
    <property type="match status" value="1"/>
</dbReference>
<keyword evidence="4" id="KW-0406">Ion transport</keyword>
<proteinExistence type="inferred from homology"/>
<name>A0A8S3ZNZ4_9EUPU</name>
<feature type="signal peptide" evidence="9">
    <location>
        <begin position="1"/>
        <end position="20"/>
    </location>
</feature>
<evidence type="ECO:0000256" key="4">
    <source>
        <dbReference type="ARBA" id="ARBA00022568"/>
    </source>
</evidence>
<dbReference type="GO" id="GO:0005886">
    <property type="term" value="C:plasma membrane"/>
    <property type="evidence" value="ECO:0007669"/>
    <property type="project" value="TreeGrafter"/>
</dbReference>
<keyword evidence="4" id="KW-0109">Calcium transport</keyword>
<feature type="transmembrane region" description="Helical" evidence="8">
    <location>
        <begin position="198"/>
        <end position="217"/>
    </location>
</feature>
<evidence type="ECO:0000256" key="7">
    <source>
        <dbReference type="ARBA" id="ARBA00023136"/>
    </source>
</evidence>
<evidence type="ECO:0000256" key="1">
    <source>
        <dbReference type="ARBA" id="ARBA00004141"/>
    </source>
</evidence>
<dbReference type="Proteomes" id="UP000678393">
    <property type="component" value="Unassembled WGS sequence"/>
</dbReference>
<feature type="transmembrane region" description="Helical" evidence="8">
    <location>
        <begin position="111"/>
        <end position="132"/>
    </location>
</feature>
<protein>
    <recommendedName>
        <fullName evidence="10">Sodium/calcium exchanger membrane region domain-containing protein</fullName>
    </recommendedName>
</protein>
<keyword evidence="4" id="KW-0106">Calcium</keyword>
<sequence length="255" mass="28560">MMFLLGVISLVFVTNKTIRSIIYPNDTFRQATRHSDFSYFIGRKLMILNITATSYSTDLFTAAQLRNGAIILHIIGMIYMFIALAVVCDEFFVPALIVITGKLGIAKDVSGGTFMAAGCSAPEFFTSILGIFVSKSDVGIGTVVGSAVFNLLFVIGTSVVLSKEALALHWWPVFRDVSFYSLSLSCLIGFFSNDRIEWWEAFSLFLCYVAYISFMKFNCRIEEKIKEFLTRCKHSRNKVENSHVVYSQQVGIACK</sequence>
<feature type="domain" description="Sodium/calcium exchanger membrane region" evidence="10">
    <location>
        <begin position="74"/>
        <end position="215"/>
    </location>
</feature>
<evidence type="ECO:0000313" key="12">
    <source>
        <dbReference type="Proteomes" id="UP000678393"/>
    </source>
</evidence>
<feature type="chain" id="PRO_5035864139" description="Sodium/calcium exchanger membrane region domain-containing protein" evidence="9">
    <location>
        <begin position="21"/>
        <end position="255"/>
    </location>
</feature>
<evidence type="ECO:0000256" key="9">
    <source>
        <dbReference type="SAM" id="SignalP"/>
    </source>
</evidence>
<evidence type="ECO:0000256" key="6">
    <source>
        <dbReference type="ARBA" id="ARBA00022989"/>
    </source>
</evidence>
<feature type="transmembrane region" description="Helical" evidence="8">
    <location>
        <begin position="138"/>
        <end position="161"/>
    </location>
</feature>